<keyword evidence="5" id="KW-0699">rRNA-binding</keyword>
<dbReference type="Pfam" id="PF00466">
    <property type="entry name" value="Ribosomal_L10"/>
    <property type="match status" value="1"/>
</dbReference>
<keyword evidence="8" id="KW-1185">Reference proteome</keyword>
<evidence type="ECO:0000256" key="4">
    <source>
        <dbReference type="ARBA" id="ARBA00035202"/>
    </source>
</evidence>
<evidence type="ECO:0000313" key="8">
    <source>
        <dbReference type="Proteomes" id="UP000633365"/>
    </source>
</evidence>
<evidence type="ECO:0000256" key="2">
    <source>
        <dbReference type="ARBA" id="ARBA00022980"/>
    </source>
</evidence>
<dbReference type="GO" id="GO:0003735">
    <property type="term" value="F:structural constituent of ribosome"/>
    <property type="evidence" value="ECO:0007669"/>
    <property type="project" value="InterPro"/>
</dbReference>
<dbReference type="GO" id="GO:0070180">
    <property type="term" value="F:large ribosomal subunit rRNA binding"/>
    <property type="evidence" value="ECO:0007669"/>
    <property type="project" value="UniProtKB-UniRule"/>
</dbReference>
<protein>
    <recommendedName>
        <fullName evidence="4 5">Large ribosomal subunit protein uL10</fullName>
    </recommendedName>
</protein>
<comment type="caution">
    <text evidence="7">The sequence shown here is derived from an EMBL/GenBank/DDBJ whole genome shotgun (WGS) entry which is preliminary data.</text>
</comment>
<dbReference type="PROSITE" id="PS01109">
    <property type="entry name" value="RIBOSOMAL_L10"/>
    <property type="match status" value="1"/>
</dbReference>
<dbReference type="AlphaFoldDB" id="A0A934TYC1"/>
<reference evidence="7" key="1">
    <citation type="submission" date="2021-01" db="EMBL/GenBank/DDBJ databases">
        <title>Genome public.</title>
        <authorList>
            <person name="Liu C."/>
            <person name="Sun Q."/>
        </authorList>
    </citation>
    <scope>NUCLEOTIDE SEQUENCE</scope>
    <source>
        <strain evidence="7">M6</strain>
    </source>
</reference>
<dbReference type="InterPro" id="IPR047865">
    <property type="entry name" value="Ribosomal_uL10_bac_type"/>
</dbReference>
<dbReference type="Proteomes" id="UP000633365">
    <property type="component" value="Unassembled WGS sequence"/>
</dbReference>
<dbReference type="NCBIfam" id="NF000955">
    <property type="entry name" value="PRK00099.1-1"/>
    <property type="match status" value="1"/>
</dbReference>
<feature type="compositionally biased region" description="Low complexity" evidence="6">
    <location>
        <begin position="176"/>
        <end position="188"/>
    </location>
</feature>
<dbReference type="Gene3D" id="3.30.70.1730">
    <property type="match status" value="1"/>
</dbReference>
<feature type="region of interest" description="Disordered" evidence="6">
    <location>
        <begin position="171"/>
        <end position="206"/>
    </location>
</feature>
<evidence type="ECO:0000256" key="1">
    <source>
        <dbReference type="ARBA" id="ARBA00008889"/>
    </source>
</evidence>
<dbReference type="InterPro" id="IPR022973">
    <property type="entry name" value="Ribosomal_uL10_bac"/>
</dbReference>
<dbReference type="Gene3D" id="6.10.250.290">
    <property type="match status" value="1"/>
</dbReference>
<dbReference type="InterPro" id="IPR002363">
    <property type="entry name" value="Ribosomal_uL10_CS_bac"/>
</dbReference>
<dbReference type="PANTHER" id="PTHR11560">
    <property type="entry name" value="39S RIBOSOMAL PROTEIN L10, MITOCHONDRIAL"/>
    <property type="match status" value="1"/>
</dbReference>
<keyword evidence="2 5" id="KW-0689">Ribosomal protein</keyword>
<keyword evidence="3 5" id="KW-0687">Ribonucleoprotein</keyword>
<evidence type="ECO:0000256" key="5">
    <source>
        <dbReference type="HAMAP-Rule" id="MF_00362"/>
    </source>
</evidence>
<name>A0A934TYC1_9FIRM</name>
<dbReference type="HAMAP" id="MF_00362">
    <property type="entry name" value="Ribosomal_uL10"/>
    <property type="match status" value="1"/>
</dbReference>
<dbReference type="InterPro" id="IPR001790">
    <property type="entry name" value="Ribosomal_uL10"/>
</dbReference>
<dbReference type="GO" id="GO:0015934">
    <property type="term" value="C:large ribosomal subunit"/>
    <property type="evidence" value="ECO:0007669"/>
    <property type="project" value="InterPro"/>
</dbReference>
<feature type="compositionally biased region" description="Low complexity" evidence="6">
    <location>
        <begin position="195"/>
        <end position="206"/>
    </location>
</feature>
<gene>
    <name evidence="5" type="primary">rplJ</name>
    <name evidence="7" type="ORF">JKK62_01995</name>
</gene>
<proteinExistence type="inferred from homology"/>
<keyword evidence="5" id="KW-0694">RNA-binding</keyword>
<sequence length="206" mass="21520">MPSAKVLEQKQAIVAELTERLKNSVTGVLVNYKGINVADDTALRKELREAGVQYSVVKNTLLSRACEEAELTGLQTTLAGTTALATSDEDYAAAARILANYAKKSKTFEIKGGYLDGEVVDLATIESLSKLPTREVLLANVLGAFQAPIASFARAIQAIVDEGGVEECLAKKAPAEDAAPAEADASDAPAEEATEAPAEAEAPAAE</sequence>
<dbReference type="SUPFAM" id="SSF160369">
    <property type="entry name" value="Ribosomal protein L10-like"/>
    <property type="match status" value="1"/>
</dbReference>
<evidence type="ECO:0000256" key="3">
    <source>
        <dbReference type="ARBA" id="ARBA00023274"/>
    </source>
</evidence>
<dbReference type="InterPro" id="IPR043141">
    <property type="entry name" value="Ribosomal_uL10-like_sf"/>
</dbReference>
<evidence type="ECO:0000313" key="7">
    <source>
        <dbReference type="EMBL" id="MBK6087431.1"/>
    </source>
</evidence>
<comment type="function">
    <text evidence="5">Forms part of the ribosomal stalk, playing a central role in the interaction of the ribosome with GTP-bound translation factors.</text>
</comment>
<comment type="subunit">
    <text evidence="5">Part of the ribosomal stalk of the 50S ribosomal subunit. The N-terminus interacts with L11 and the large rRNA to form the base of the stalk. The C-terminus forms an elongated spine to which L12 dimers bind in a sequential fashion forming a multimeric L10(L12)X complex.</text>
</comment>
<evidence type="ECO:0000256" key="6">
    <source>
        <dbReference type="SAM" id="MobiDB-lite"/>
    </source>
</evidence>
<organism evidence="7 8">
    <name type="scientific">Ruminococcus difficilis</name>
    <dbReference type="NCBI Taxonomy" id="2763069"/>
    <lineage>
        <taxon>Bacteria</taxon>
        <taxon>Bacillati</taxon>
        <taxon>Bacillota</taxon>
        <taxon>Clostridia</taxon>
        <taxon>Eubacteriales</taxon>
        <taxon>Oscillospiraceae</taxon>
        <taxon>Ruminococcus</taxon>
    </lineage>
</organism>
<dbReference type="GO" id="GO:0006412">
    <property type="term" value="P:translation"/>
    <property type="evidence" value="ECO:0007669"/>
    <property type="project" value="UniProtKB-UniRule"/>
</dbReference>
<comment type="similarity">
    <text evidence="1 5">Belongs to the universal ribosomal protein uL10 family.</text>
</comment>
<dbReference type="CDD" id="cd05797">
    <property type="entry name" value="Ribosomal_L10"/>
    <property type="match status" value="1"/>
</dbReference>
<dbReference type="EMBL" id="JAEQMG010000035">
    <property type="protein sequence ID" value="MBK6087431.1"/>
    <property type="molecule type" value="Genomic_DNA"/>
</dbReference>
<accession>A0A934TYC1</accession>